<dbReference type="GO" id="GO:0051213">
    <property type="term" value="F:dioxygenase activity"/>
    <property type="evidence" value="ECO:0007669"/>
    <property type="project" value="UniProtKB-KW"/>
</dbReference>
<dbReference type="EMBL" id="CP108264">
    <property type="protein sequence ID" value="WTU77602.1"/>
    <property type="molecule type" value="Genomic_DNA"/>
</dbReference>
<keyword evidence="2" id="KW-0560">Oxidoreductase</keyword>
<dbReference type="PANTHER" id="PTHR10696:SF56">
    <property type="entry name" value="TAUD_TFDA-LIKE DOMAIN-CONTAINING PROTEIN"/>
    <property type="match status" value="1"/>
</dbReference>
<evidence type="ECO:0000313" key="7">
    <source>
        <dbReference type="EMBL" id="WTU77602.1"/>
    </source>
</evidence>
<proteinExistence type="predicted"/>
<organism evidence="7">
    <name type="scientific">Streptomyces sp. NBC_00049</name>
    <dbReference type="NCBI Taxonomy" id="2903617"/>
    <lineage>
        <taxon>Bacteria</taxon>
        <taxon>Bacillati</taxon>
        <taxon>Actinomycetota</taxon>
        <taxon>Actinomycetes</taxon>
        <taxon>Kitasatosporales</taxon>
        <taxon>Streptomycetaceae</taxon>
        <taxon>Streptomyces</taxon>
    </lineage>
</organism>
<feature type="domain" description="TauD/TfdA-like" evidence="6">
    <location>
        <begin position="17"/>
        <end position="233"/>
    </location>
</feature>
<protein>
    <submittedName>
        <fullName evidence="7">TauD/TfdA family dioxygenase</fullName>
    </submittedName>
</protein>
<keyword evidence="3" id="KW-0408">Iron</keyword>
<evidence type="ECO:0000256" key="1">
    <source>
        <dbReference type="ARBA" id="ARBA00001954"/>
    </source>
</evidence>
<dbReference type="GO" id="GO:0017000">
    <property type="term" value="P:antibiotic biosynthetic process"/>
    <property type="evidence" value="ECO:0007669"/>
    <property type="project" value="UniProtKB-KW"/>
</dbReference>
<keyword evidence="7" id="KW-0223">Dioxygenase</keyword>
<evidence type="ECO:0000256" key="5">
    <source>
        <dbReference type="SAM" id="MobiDB-lite"/>
    </source>
</evidence>
<dbReference type="Gene3D" id="3.60.130.10">
    <property type="entry name" value="Clavaminate synthase-like"/>
    <property type="match status" value="1"/>
</dbReference>
<evidence type="ECO:0000256" key="2">
    <source>
        <dbReference type="ARBA" id="ARBA00023002"/>
    </source>
</evidence>
<name>A0AAU2K0J3_9ACTN</name>
<reference evidence="7" key="1">
    <citation type="submission" date="2022-10" db="EMBL/GenBank/DDBJ databases">
        <title>The complete genomes of actinobacterial strains from the NBC collection.</title>
        <authorList>
            <person name="Joergensen T.S."/>
            <person name="Alvarez Arevalo M."/>
            <person name="Sterndorff E.B."/>
            <person name="Faurdal D."/>
            <person name="Vuksanovic O."/>
            <person name="Mourched A.-S."/>
            <person name="Charusanti P."/>
            <person name="Shaw S."/>
            <person name="Blin K."/>
            <person name="Weber T."/>
        </authorList>
    </citation>
    <scope>NUCLEOTIDE SEQUENCE</scope>
    <source>
        <strain evidence="7">NBC_00049</strain>
    </source>
</reference>
<dbReference type="InterPro" id="IPR042098">
    <property type="entry name" value="TauD-like_sf"/>
</dbReference>
<feature type="compositionally biased region" description="Basic and acidic residues" evidence="5">
    <location>
        <begin position="90"/>
        <end position="100"/>
    </location>
</feature>
<gene>
    <name evidence="7" type="ORF">OG327_32105</name>
</gene>
<dbReference type="SUPFAM" id="SSF51197">
    <property type="entry name" value="Clavaminate synthase-like"/>
    <property type="match status" value="1"/>
</dbReference>
<keyword evidence="4" id="KW-0045">Antibiotic biosynthesis</keyword>
<feature type="region of interest" description="Disordered" evidence="5">
    <location>
        <begin position="58"/>
        <end position="100"/>
    </location>
</feature>
<dbReference type="Pfam" id="PF02668">
    <property type="entry name" value="TauD"/>
    <property type="match status" value="1"/>
</dbReference>
<dbReference type="AlphaFoldDB" id="A0AAU2K0J3"/>
<evidence type="ECO:0000256" key="4">
    <source>
        <dbReference type="ARBA" id="ARBA00023194"/>
    </source>
</evidence>
<feature type="region of interest" description="Disordered" evidence="5">
    <location>
        <begin position="243"/>
        <end position="264"/>
    </location>
</feature>
<dbReference type="InterPro" id="IPR050411">
    <property type="entry name" value="AlphaKG_dependent_hydroxylases"/>
</dbReference>
<evidence type="ECO:0000256" key="3">
    <source>
        <dbReference type="ARBA" id="ARBA00023004"/>
    </source>
</evidence>
<dbReference type="PANTHER" id="PTHR10696">
    <property type="entry name" value="GAMMA-BUTYROBETAINE HYDROXYLASE-RELATED"/>
    <property type="match status" value="1"/>
</dbReference>
<evidence type="ECO:0000259" key="6">
    <source>
        <dbReference type="Pfam" id="PF02668"/>
    </source>
</evidence>
<sequence length="264" mass="28474">MPTLSLFEAHRTTRTLPEQPRDIVTQLQTQGLATIEGLMTRTAVLALAQRVMRVVPHRDSDSDELTTIQDIGRRARQPGLGGLGNGELLPHTERSSEPRPPRLMLLVCQRPAATGGDVILTDGQAVRDYLAEHSPAALEALTLPNTAFYGDGGGHPSQVFTLHPGQRASIRLRQDSLAAFSPLVSVYLPQLRQAIDAVQQRLTLEAGQGYLLDNSRWLHARTAFTGDRVCLRALGTPRFPMPTGFPQGAPSQVGAPTTVGGGTL</sequence>
<accession>A0AAU2K0J3</accession>
<dbReference type="InterPro" id="IPR003819">
    <property type="entry name" value="TauD/TfdA-like"/>
</dbReference>
<comment type="cofactor">
    <cofactor evidence="1">
        <name>Fe(2+)</name>
        <dbReference type="ChEBI" id="CHEBI:29033"/>
    </cofactor>
</comment>